<dbReference type="InterPro" id="IPR014710">
    <property type="entry name" value="RmlC-like_jellyroll"/>
</dbReference>
<dbReference type="AlphaFoldDB" id="A0A7X1MEK6"/>
<evidence type="ECO:0000313" key="3">
    <source>
        <dbReference type="EMBL" id="MBC2908136.1"/>
    </source>
</evidence>
<comment type="caution">
    <text evidence="3">The sequence shown here is derived from an EMBL/GenBank/DDBJ whole genome shotgun (WGS) entry which is preliminary data.</text>
</comment>
<evidence type="ECO:0000313" key="4">
    <source>
        <dbReference type="Proteomes" id="UP000584670"/>
    </source>
</evidence>
<accession>A0A7X1MEK6</accession>
<dbReference type="InterPro" id="IPR053146">
    <property type="entry name" value="QDO-like"/>
</dbReference>
<sequence length="188" mass="20736">MSFLADDYPEIRYEGDEGEASATFRPAGTPPDFTTPGGGHFHYLSTRLTTDGLFGLYQNRMGPAIGGTSTHFHKTMSEAFYVLSGEIHVFDGERWMDAAKGDYLYIPPGGVHSFGNISGEPADFLMLFAPGGAREGYFEGLGEMGAMTEEQRTEFLIRHDSWFADMVKGPAAESWEDRAATRKAIKTR</sequence>
<feature type="domain" description="Cupin type-2" evidence="2">
    <location>
        <begin position="68"/>
        <end position="128"/>
    </location>
</feature>
<dbReference type="Pfam" id="PF07883">
    <property type="entry name" value="Cupin_2"/>
    <property type="match status" value="1"/>
</dbReference>
<dbReference type="EMBL" id="JACMSF010000114">
    <property type="protein sequence ID" value="MBC2908136.1"/>
    <property type="molecule type" value="Genomic_DNA"/>
</dbReference>
<dbReference type="InterPro" id="IPR011051">
    <property type="entry name" value="RmlC_Cupin_sf"/>
</dbReference>
<name>A0A7X1MEK6_9ACTN</name>
<dbReference type="SUPFAM" id="SSF51182">
    <property type="entry name" value="RmlC-like cupins"/>
    <property type="match status" value="1"/>
</dbReference>
<feature type="region of interest" description="Disordered" evidence="1">
    <location>
        <begin position="17"/>
        <end position="37"/>
    </location>
</feature>
<gene>
    <name evidence="3" type="ORF">H4N64_42935</name>
</gene>
<reference evidence="3 4" key="1">
    <citation type="submission" date="2020-08" db="EMBL/GenBank/DDBJ databases">
        <title>Streptomyces sp. PSKA01 genome sequencing and assembly.</title>
        <authorList>
            <person name="Mandal S."/>
            <person name="Maiti P.K."/>
            <person name="Das P."/>
        </authorList>
    </citation>
    <scope>NUCLEOTIDE SEQUENCE [LARGE SCALE GENOMIC DNA]</scope>
    <source>
        <strain evidence="3 4">PSKA01</strain>
    </source>
</reference>
<dbReference type="Gene3D" id="2.60.120.10">
    <property type="entry name" value="Jelly Rolls"/>
    <property type="match status" value="1"/>
</dbReference>
<dbReference type="RefSeq" id="WP_186288057.1">
    <property type="nucleotide sequence ID" value="NZ_JACMSF010000114.1"/>
</dbReference>
<feature type="compositionally biased region" description="Low complexity" evidence="1">
    <location>
        <begin position="26"/>
        <end position="35"/>
    </location>
</feature>
<evidence type="ECO:0000256" key="1">
    <source>
        <dbReference type="SAM" id="MobiDB-lite"/>
    </source>
</evidence>
<keyword evidence="4" id="KW-1185">Reference proteome</keyword>
<dbReference type="PANTHER" id="PTHR36440">
    <property type="entry name" value="PUTATIVE (AFU_ORTHOLOGUE AFUA_8G07350)-RELATED"/>
    <property type="match status" value="1"/>
</dbReference>
<proteinExistence type="predicted"/>
<protein>
    <submittedName>
        <fullName evidence="3">Cupin domain-containing protein</fullName>
    </submittedName>
</protein>
<dbReference type="Proteomes" id="UP000584670">
    <property type="component" value="Unassembled WGS sequence"/>
</dbReference>
<dbReference type="InterPro" id="IPR013096">
    <property type="entry name" value="Cupin_2"/>
</dbReference>
<dbReference type="PANTHER" id="PTHR36440:SF1">
    <property type="entry name" value="PUTATIVE (AFU_ORTHOLOGUE AFUA_8G07350)-RELATED"/>
    <property type="match status" value="1"/>
</dbReference>
<organism evidence="3 4">
    <name type="scientific">Streptomyces cupreus</name>
    <dbReference type="NCBI Taxonomy" id="2759956"/>
    <lineage>
        <taxon>Bacteria</taxon>
        <taxon>Bacillati</taxon>
        <taxon>Actinomycetota</taxon>
        <taxon>Actinomycetes</taxon>
        <taxon>Kitasatosporales</taxon>
        <taxon>Streptomycetaceae</taxon>
        <taxon>Streptomyces</taxon>
    </lineage>
</organism>
<evidence type="ECO:0000259" key="2">
    <source>
        <dbReference type="Pfam" id="PF07883"/>
    </source>
</evidence>